<dbReference type="EMBL" id="CANL01000040">
    <property type="protein sequence ID" value="CCM64716.1"/>
    <property type="molecule type" value="Genomic_DNA"/>
</dbReference>
<gene>
    <name evidence="2" type="ORF">BN381_450027</name>
</gene>
<reference evidence="2 3" key="1">
    <citation type="journal article" date="2013" name="ISME J.">
        <title>Metabolic model for the filamentous 'Candidatus Microthrix parvicella' based on genomic and metagenomic analyses.</title>
        <authorList>
            <person name="Jon McIlroy S."/>
            <person name="Kristiansen R."/>
            <person name="Albertsen M."/>
            <person name="Michael Karst S."/>
            <person name="Rossetti S."/>
            <person name="Lund Nielsen J."/>
            <person name="Tandoi V."/>
            <person name="James Seviour R."/>
            <person name="Nielsen P.H."/>
        </authorList>
    </citation>
    <scope>NUCLEOTIDE SEQUENCE [LARGE SCALE GENOMIC DNA]</scope>
    <source>
        <strain evidence="2 3">RN1</strain>
    </source>
</reference>
<sequence length="157" mass="17141">MSEDRRDGLTAEEAARLIGGSRPTLIRLLKSGEIPFRRTQGAHGHRRVSRVAALSYLRADIVRCRQAPDELAATADALYPIRVGDFMLTASSTQLLGRPVVSDVILTKPSETSPLIDLIWALPRSNGDSKRYDHGFTGILMRPPSGLPSPLTMPCHA</sequence>
<protein>
    <recommendedName>
        <fullName evidence="1">Helix-turn-helix domain-containing protein</fullName>
    </recommendedName>
</protein>
<comment type="caution">
    <text evidence="2">The sequence shown here is derived from an EMBL/GenBank/DDBJ whole genome shotgun (WGS) entry which is preliminary data.</text>
</comment>
<dbReference type="GO" id="GO:0003677">
    <property type="term" value="F:DNA binding"/>
    <property type="evidence" value="ECO:0007669"/>
    <property type="project" value="InterPro"/>
</dbReference>
<dbReference type="RefSeq" id="WP_012228979.1">
    <property type="nucleotide sequence ID" value="NZ_HG422565.1"/>
</dbReference>
<dbReference type="HOGENOM" id="CLU_1674706_0_0_11"/>
<keyword evidence="3" id="KW-1185">Reference proteome</keyword>
<evidence type="ECO:0000313" key="3">
    <source>
        <dbReference type="Proteomes" id="UP000018291"/>
    </source>
</evidence>
<proteinExistence type="predicted"/>
<dbReference type="Pfam" id="PF12728">
    <property type="entry name" value="HTH_17"/>
    <property type="match status" value="1"/>
</dbReference>
<evidence type="ECO:0000259" key="1">
    <source>
        <dbReference type="Pfam" id="PF12728"/>
    </source>
</evidence>
<dbReference type="STRING" id="1229780.BN381_450027"/>
<dbReference type="InterPro" id="IPR010093">
    <property type="entry name" value="SinI_DNA-bd"/>
</dbReference>
<organism evidence="2 3">
    <name type="scientific">Candidatus Neomicrothrix parvicella RN1</name>
    <dbReference type="NCBI Taxonomy" id="1229780"/>
    <lineage>
        <taxon>Bacteria</taxon>
        <taxon>Bacillati</taxon>
        <taxon>Actinomycetota</taxon>
        <taxon>Acidimicrobiia</taxon>
        <taxon>Acidimicrobiales</taxon>
        <taxon>Microthrixaceae</taxon>
        <taxon>Candidatus Neomicrothrix</taxon>
    </lineage>
</organism>
<evidence type="ECO:0000313" key="2">
    <source>
        <dbReference type="EMBL" id="CCM64716.1"/>
    </source>
</evidence>
<dbReference type="NCBIfam" id="TIGR01764">
    <property type="entry name" value="excise"/>
    <property type="match status" value="1"/>
</dbReference>
<dbReference type="Proteomes" id="UP000018291">
    <property type="component" value="Unassembled WGS sequence"/>
</dbReference>
<accession>R4Z5S5</accession>
<dbReference type="InterPro" id="IPR041657">
    <property type="entry name" value="HTH_17"/>
</dbReference>
<feature type="domain" description="Helix-turn-helix" evidence="1">
    <location>
        <begin position="9"/>
        <end position="52"/>
    </location>
</feature>
<name>R4Z5S5_9ACTN</name>
<dbReference type="AlphaFoldDB" id="R4Z5S5"/>